<dbReference type="EMBL" id="GL732524">
    <property type="protein sequence ID" value="EFX89424.1"/>
    <property type="molecule type" value="Genomic_DNA"/>
</dbReference>
<feature type="compositionally biased region" description="Acidic residues" evidence="1">
    <location>
        <begin position="147"/>
        <end position="157"/>
    </location>
</feature>
<feature type="chain" id="PRO_5003236794" description="Ig-like domain-containing protein" evidence="3">
    <location>
        <begin position="20"/>
        <end position="700"/>
    </location>
</feature>
<reference evidence="5 6" key="1">
    <citation type="journal article" date="2011" name="Science">
        <title>The ecoresponsive genome of Daphnia pulex.</title>
        <authorList>
            <person name="Colbourne J.K."/>
            <person name="Pfrender M.E."/>
            <person name="Gilbert D."/>
            <person name="Thomas W.K."/>
            <person name="Tucker A."/>
            <person name="Oakley T.H."/>
            <person name="Tokishita S."/>
            <person name="Aerts A."/>
            <person name="Arnold G.J."/>
            <person name="Basu M.K."/>
            <person name="Bauer D.J."/>
            <person name="Caceres C.E."/>
            <person name="Carmel L."/>
            <person name="Casola C."/>
            <person name="Choi J.H."/>
            <person name="Detter J.C."/>
            <person name="Dong Q."/>
            <person name="Dusheyko S."/>
            <person name="Eads B.D."/>
            <person name="Frohlich T."/>
            <person name="Geiler-Samerotte K.A."/>
            <person name="Gerlach D."/>
            <person name="Hatcher P."/>
            <person name="Jogdeo S."/>
            <person name="Krijgsveld J."/>
            <person name="Kriventseva E.V."/>
            <person name="Kultz D."/>
            <person name="Laforsch C."/>
            <person name="Lindquist E."/>
            <person name="Lopez J."/>
            <person name="Manak J.R."/>
            <person name="Muller J."/>
            <person name="Pangilinan J."/>
            <person name="Patwardhan R.P."/>
            <person name="Pitluck S."/>
            <person name="Pritham E.J."/>
            <person name="Rechtsteiner A."/>
            <person name="Rho M."/>
            <person name="Rogozin I.B."/>
            <person name="Sakarya O."/>
            <person name="Salamov A."/>
            <person name="Schaack S."/>
            <person name="Shapiro H."/>
            <person name="Shiga Y."/>
            <person name="Skalitzky C."/>
            <person name="Smith Z."/>
            <person name="Souvorov A."/>
            <person name="Sung W."/>
            <person name="Tang Z."/>
            <person name="Tsuchiya D."/>
            <person name="Tu H."/>
            <person name="Vos H."/>
            <person name="Wang M."/>
            <person name="Wolf Y.I."/>
            <person name="Yamagata H."/>
            <person name="Yamada T."/>
            <person name="Ye Y."/>
            <person name="Shaw J.R."/>
            <person name="Andrews J."/>
            <person name="Crease T.J."/>
            <person name="Tang H."/>
            <person name="Lucas S.M."/>
            <person name="Robertson H.M."/>
            <person name="Bork P."/>
            <person name="Koonin E.V."/>
            <person name="Zdobnov E.M."/>
            <person name="Grigoriev I.V."/>
            <person name="Lynch M."/>
            <person name="Boore J.L."/>
        </authorList>
    </citation>
    <scope>NUCLEOTIDE SEQUENCE [LARGE SCALE GENOMIC DNA]</scope>
</reference>
<organism evidence="5 6">
    <name type="scientific">Daphnia pulex</name>
    <name type="common">Water flea</name>
    <dbReference type="NCBI Taxonomy" id="6669"/>
    <lineage>
        <taxon>Eukaryota</taxon>
        <taxon>Metazoa</taxon>
        <taxon>Ecdysozoa</taxon>
        <taxon>Arthropoda</taxon>
        <taxon>Crustacea</taxon>
        <taxon>Branchiopoda</taxon>
        <taxon>Diplostraca</taxon>
        <taxon>Cladocera</taxon>
        <taxon>Anomopoda</taxon>
        <taxon>Daphniidae</taxon>
        <taxon>Daphnia</taxon>
    </lineage>
</organism>
<feature type="compositionally biased region" description="Polar residues" evidence="1">
    <location>
        <begin position="135"/>
        <end position="146"/>
    </location>
</feature>
<evidence type="ECO:0000256" key="2">
    <source>
        <dbReference type="SAM" id="Phobius"/>
    </source>
</evidence>
<feature type="compositionally biased region" description="Polar residues" evidence="1">
    <location>
        <begin position="320"/>
        <end position="331"/>
    </location>
</feature>
<dbReference type="HOGENOM" id="CLU_393928_0_0_1"/>
<feature type="compositionally biased region" description="Acidic residues" evidence="1">
    <location>
        <begin position="295"/>
        <end position="307"/>
    </location>
</feature>
<protein>
    <recommendedName>
        <fullName evidence="4">Ig-like domain-containing protein</fullName>
    </recommendedName>
</protein>
<feature type="signal peptide" evidence="3">
    <location>
        <begin position="1"/>
        <end position="19"/>
    </location>
</feature>
<evidence type="ECO:0000313" key="6">
    <source>
        <dbReference type="Proteomes" id="UP000000305"/>
    </source>
</evidence>
<feature type="domain" description="Ig-like" evidence="4">
    <location>
        <begin position="485"/>
        <end position="603"/>
    </location>
</feature>
<keyword evidence="2" id="KW-0812">Transmembrane</keyword>
<evidence type="ECO:0000256" key="3">
    <source>
        <dbReference type="SAM" id="SignalP"/>
    </source>
</evidence>
<dbReference type="Proteomes" id="UP000000305">
    <property type="component" value="Unassembled WGS sequence"/>
</dbReference>
<gene>
    <name evidence="5" type="ORF">DAPPUDRAFT_220567</name>
</gene>
<evidence type="ECO:0000259" key="4">
    <source>
        <dbReference type="PROSITE" id="PS50835"/>
    </source>
</evidence>
<keyword evidence="2" id="KW-1133">Transmembrane helix</keyword>
<keyword evidence="6" id="KW-1185">Reference proteome</keyword>
<evidence type="ECO:0000256" key="1">
    <source>
        <dbReference type="SAM" id="MobiDB-lite"/>
    </source>
</evidence>
<feature type="region of interest" description="Disordered" evidence="1">
    <location>
        <begin position="83"/>
        <end position="105"/>
    </location>
</feature>
<feature type="compositionally biased region" description="Polar residues" evidence="1">
    <location>
        <begin position="423"/>
        <end position="433"/>
    </location>
</feature>
<dbReference type="InterPro" id="IPR007110">
    <property type="entry name" value="Ig-like_dom"/>
</dbReference>
<feature type="region of interest" description="Disordered" evidence="1">
    <location>
        <begin position="197"/>
        <end position="434"/>
    </location>
</feature>
<feature type="compositionally biased region" description="Acidic residues" evidence="1">
    <location>
        <begin position="206"/>
        <end position="221"/>
    </location>
</feature>
<sequence>MHLTVRAVLLLMLISTAIAQKNNRWWMMFPNFDENGSPKNTQENSTSAFEDNLRNGTEELADVNFSVNAVLNLDSNIDIDAENEENENEGSGNSALPKNYSNWGNETEIAGTSEIIPEEDTDEEFVSTIDKDLKGNQTDANTASDASQEENETEIEREDLSGPSVLEEGNQHHELTERIEEEFDEAILIEGDAEQLTKLEAQRNDDEVDFSGENELEDEELPEHKQTFKERDEAVHEYGDAHPSSKALLDKLDLENDETEDSDLVAEERDQSIHDQGDAHPSSRVEMEENNSNIEETDDLENFEEESLTNGEVVEKDTETVNGSSNQENNPDINREDNNSSEESNKKNEDKTKKEIIDDPDFESIVEDDVIEDENRAVANQQLKPNTKKISEPNIIEDETTQDEDELTANNLDDETIEDDPLPTNNEELSPSNLDDDITLHWVNEEPSNTNSTDSKNYEIIPTEVPIAPMAPIFKTPTCSFEQRPFNLTLQPVNSVNGLHGTDTTLLCTLIPHNGSEPLPYFRLTWLFEKDNCQRNASNTNACTTVLASMSYESQLPNITYTLSYNLTQLNHTTHTGLYICDAQIYGCQSVNQNATQTSKALYMRVYVKPNYAFHIGIISSACVLLLAILAGLVSYARRVQTKSKNRYQELLSSADIQYYPSKVLELPNSVYNATTTGFIRMSASSFSSKSSFTSNDEEA</sequence>
<dbReference type="OrthoDB" id="6359159at2759"/>
<feature type="transmembrane region" description="Helical" evidence="2">
    <location>
        <begin position="612"/>
        <end position="637"/>
    </location>
</feature>
<evidence type="ECO:0000313" key="5">
    <source>
        <dbReference type="EMBL" id="EFX89424.1"/>
    </source>
</evidence>
<dbReference type="PROSITE" id="PS50835">
    <property type="entry name" value="IG_LIKE"/>
    <property type="match status" value="1"/>
</dbReference>
<feature type="compositionally biased region" description="Basic and acidic residues" evidence="1">
    <location>
        <begin position="222"/>
        <end position="240"/>
    </location>
</feature>
<feature type="compositionally biased region" description="Acidic residues" evidence="1">
    <location>
        <begin position="255"/>
        <end position="265"/>
    </location>
</feature>
<feature type="compositionally biased region" description="Acidic residues" evidence="1">
    <location>
        <begin position="358"/>
        <end position="372"/>
    </location>
</feature>
<feature type="compositionally biased region" description="Basic and acidic residues" evidence="1">
    <location>
        <begin position="333"/>
        <end position="357"/>
    </location>
</feature>
<feature type="compositionally biased region" description="Basic and acidic residues" evidence="1">
    <location>
        <begin position="266"/>
        <end position="287"/>
    </location>
</feature>
<keyword evidence="3" id="KW-0732">Signal</keyword>
<name>E9FTT4_DAPPU</name>
<keyword evidence="2" id="KW-0472">Membrane</keyword>
<proteinExistence type="predicted"/>
<feature type="region of interest" description="Disordered" evidence="1">
    <location>
        <begin position="131"/>
        <end position="172"/>
    </location>
</feature>
<dbReference type="InParanoid" id="E9FTT4"/>
<feature type="compositionally biased region" description="Acidic residues" evidence="1">
    <location>
        <begin position="395"/>
        <end position="421"/>
    </location>
</feature>
<dbReference type="KEGG" id="dpx:DAPPUDRAFT_220567"/>
<accession>E9FTT4</accession>
<dbReference type="AlphaFoldDB" id="E9FTT4"/>